<evidence type="ECO:0000256" key="1">
    <source>
        <dbReference type="SAM" id="MobiDB-lite"/>
    </source>
</evidence>
<organism evidence="3 5">
    <name type="scientific">Vanilla planifolia</name>
    <name type="common">Vanilla</name>
    <dbReference type="NCBI Taxonomy" id="51239"/>
    <lineage>
        <taxon>Eukaryota</taxon>
        <taxon>Viridiplantae</taxon>
        <taxon>Streptophyta</taxon>
        <taxon>Embryophyta</taxon>
        <taxon>Tracheophyta</taxon>
        <taxon>Spermatophyta</taxon>
        <taxon>Magnoliopsida</taxon>
        <taxon>Liliopsida</taxon>
        <taxon>Asparagales</taxon>
        <taxon>Orchidaceae</taxon>
        <taxon>Vanilloideae</taxon>
        <taxon>Vanilleae</taxon>
        <taxon>Vanilla</taxon>
    </lineage>
</organism>
<dbReference type="EMBL" id="JADCNM010000005">
    <property type="protein sequence ID" value="KAG0483215.1"/>
    <property type="molecule type" value="Genomic_DNA"/>
</dbReference>
<reference evidence="4 5" key="1">
    <citation type="journal article" date="2020" name="Nat. Food">
        <title>A phased Vanilla planifolia genome enables genetic improvement of flavour and production.</title>
        <authorList>
            <person name="Hasing T."/>
            <person name="Tang H."/>
            <person name="Brym M."/>
            <person name="Khazi F."/>
            <person name="Huang T."/>
            <person name="Chambers A.H."/>
        </authorList>
    </citation>
    <scope>NUCLEOTIDE SEQUENCE [LARGE SCALE GENOMIC DNA]</scope>
    <source>
        <tissue evidence="3">Leaf</tissue>
    </source>
</reference>
<feature type="compositionally biased region" description="Polar residues" evidence="1">
    <location>
        <begin position="8"/>
        <end position="18"/>
    </location>
</feature>
<evidence type="ECO:0000313" key="3">
    <source>
        <dbReference type="EMBL" id="KAG0483215.1"/>
    </source>
</evidence>
<sequence length="77" mass="8504">MSVCSGEGNCTDTRTTADGSIDRGGGHSFNEVVGSAVEKTALRMLPEDDRQWSNVAWNDAAKWQWWNSNELERCGDP</sequence>
<accession>A0A835R0L1</accession>
<dbReference type="Proteomes" id="UP000636800">
    <property type="component" value="Chromosome 5"/>
</dbReference>
<proteinExistence type="predicted"/>
<gene>
    <name evidence="3" type="ORF">HPP92_011299</name>
    <name evidence="2" type="ORF">HPP92_011601</name>
</gene>
<evidence type="ECO:0000313" key="4">
    <source>
        <dbReference type="Proteomes" id="UP000636800"/>
    </source>
</evidence>
<dbReference type="Proteomes" id="UP000639772">
    <property type="component" value="Unassembled WGS sequence"/>
</dbReference>
<evidence type="ECO:0000313" key="5">
    <source>
        <dbReference type="Proteomes" id="UP000639772"/>
    </source>
</evidence>
<protein>
    <submittedName>
        <fullName evidence="3">Uncharacterized protein</fullName>
    </submittedName>
</protein>
<keyword evidence="4" id="KW-1185">Reference proteome</keyword>
<dbReference type="AlphaFoldDB" id="A0A835R0L1"/>
<name>A0A835R0L1_VANPL</name>
<dbReference type="EMBL" id="JADCNL010000005">
    <property type="protein sequence ID" value="KAG0480743.1"/>
    <property type="molecule type" value="Genomic_DNA"/>
</dbReference>
<feature type="region of interest" description="Disordered" evidence="1">
    <location>
        <begin position="1"/>
        <end position="28"/>
    </location>
</feature>
<comment type="caution">
    <text evidence="3">The sequence shown here is derived from an EMBL/GenBank/DDBJ whole genome shotgun (WGS) entry which is preliminary data.</text>
</comment>
<evidence type="ECO:0000313" key="2">
    <source>
        <dbReference type="EMBL" id="KAG0480743.1"/>
    </source>
</evidence>